<organism evidence="1 2">
    <name type="scientific">Streptomyces jumonjinensis</name>
    <dbReference type="NCBI Taxonomy" id="1945"/>
    <lineage>
        <taxon>Bacteria</taxon>
        <taxon>Bacillati</taxon>
        <taxon>Actinomycetota</taxon>
        <taxon>Actinomycetes</taxon>
        <taxon>Kitasatosporales</taxon>
        <taxon>Streptomycetaceae</taxon>
        <taxon>Streptomyces</taxon>
    </lineage>
</organism>
<reference evidence="1 2" key="1">
    <citation type="submission" date="2019-05" db="EMBL/GenBank/DDBJ databases">
        <title>Comparative genomics and metabolomics analyses of clavulanic acid producing Streptomyces species provides insight into specialized metabolism and evolution of beta-lactam biosynthetic gene clusters.</title>
        <authorList>
            <person name="Moore M.A."/>
            <person name="Cruz-Morales P."/>
            <person name="Barona Gomez F."/>
            <person name="Kapil T."/>
        </authorList>
    </citation>
    <scope>NUCLEOTIDE SEQUENCE [LARGE SCALE GENOMIC DNA]</scope>
    <source>
        <strain evidence="1 2">NRRL 5741</strain>
    </source>
</reference>
<keyword evidence="2" id="KW-1185">Reference proteome</keyword>
<proteinExistence type="predicted"/>
<accession>A0A646KM00</accession>
<evidence type="ECO:0000313" key="2">
    <source>
        <dbReference type="Proteomes" id="UP000419138"/>
    </source>
</evidence>
<gene>
    <name evidence="1" type="ORF">FF041_23635</name>
</gene>
<dbReference type="EMBL" id="VCLA01000162">
    <property type="protein sequence ID" value="MQT03067.1"/>
    <property type="molecule type" value="Genomic_DNA"/>
</dbReference>
<dbReference type="AlphaFoldDB" id="A0A646KM00"/>
<dbReference type="Proteomes" id="UP000419138">
    <property type="component" value="Unassembled WGS sequence"/>
</dbReference>
<protein>
    <submittedName>
        <fullName evidence="1">Uncharacterized protein</fullName>
    </submittedName>
</protein>
<evidence type="ECO:0000313" key="1">
    <source>
        <dbReference type="EMBL" id="MQT03067.1"/>
    </source>
</evidence>
<comment type="caution">
    <text evidence="1">The sequence shown here is derived from an EMBL/GenBank/DDBJ whole genome shotgun (WGS) entry which is preliminary data.</text>
</comment>
<dbReference type="RefSeq" id="WP_350807800.1">
    <property type="nucleotide sequence ID" value="NZ_JBEPDZ010000072.1"/>
</dbReference>
<name>A0A646KM00_STRJU</name>
<sequence length="86" mass="9751">MLLEVDRLTEPVGDLVDRLRRYTEWFELLAPKADADKERVARHSGGAAVHAFRLWPGLYPATGHEGYVPVAFVFTGKTDVQHESRM</sequence>